<sequence>MQTEKILYDLAKPFVLSGMYKDEKAALTDITLNYVRRKIDKYDE</sequence>
<dbReference type="EMBL" id="BARU01037130">
    <property type="protein sequence ID" value="GAH84825.1"/>
    <property type="molecule type" value="Genomic_DNA"/>
</dbReference>
<organism evidence="1">
    <name type="scientific">marine sediment metagenome</name>
    <dbReference type="NCBI Taxonomy" id="412755"/>
    <lineage>
        <taxon>unclassified sequences</taxon>
        <taxon>metagenomes</taxon>
        <taxon>ecological metagenomes</taxon>
    </lineage>
</organism>
<comment type="caution">
    <text evidence="1">The sequence shown here is derived from an EMBL/GenBank/DDBJ whole genome shotgun (WGS) entry which is preliminary data.</text>
</comment>
<name>X1JTT0_9ZZZZ</name>
<proteinExistence type="predicted"/>
<evidence type="ECO:0000313" key="1">
    <source>
        <dbReference type="EMBL" id="GAH84825.1"/>
    </source>
</evidence>
<reference evidence="1" key="1">
    <citation type="journal article" date="2014" name="Front. Microbiol.">
        <title>High frequency of phylogenetically diverse reductive dehalogenase-homologous genes in deep subseafloor sedimentary metagenomes.</title>
        <authorList>
            <person name="Kawai M."/>
            <person name="Futagami T."/>
            <person name="Toyoda A."/>
            <person name="Takaki Y."/>
            <person name="Nishi S."/>
            <person name="Hori S."/>
            <person name="Arai W."/>
            <person name="Tsubouchi T."/>
            <person name="Morono Y."/>
            <person name="Uchiyama I."/>
            <person name="Ito T."/>
            <person name="Fujiyama A."/>
            <person name="Inagaki F."/>
            <person name="Takami H."/>
        </authorList>
    </citation>
    <scope>NUCLEOTIDE SEQUENCE</scope>
    <source>
        <strain evidence="1">Expedition CK06-06</strain>
    </source>
</reference>
<dbReference type="AlphaFoldDB" id="X1JTT0"/>
<gene>
    <name evidence="1" type="ORF">S03H2_57901</name>
</gene>
<accession>X1JTT0</accession>
<protein>
    <submittedName>
        <fullName evidence="1">Uncharacterized protein</fullName>
    </submittedName>
</protein>
<feature type="non-terminal residue" evidence="1">
    <location>
        <position position="44"/>
    </location>
</feature>